<dbReference type="SFLD" id="SFLDS00029">
    <property type="entry name" value="Radical_SAM"/>
    <property type="match status" value="1"/>
</dbReference>
<keyword evidence="8" id="KW-1185">Reference proteome</keyword>
<dbReference type="InterPro" id="IPR006638">
    <property type="entry name" value="Elp3/MiaA/NifB-like_rSAM"/>
</dbReference>
<dbReference type="SUPFAM" id="SSF102114">
    <property type="entry name" value="Radical SAM enzymes"/>
    <property type="match status" value="1"/>
</dbReference>
<dbReference type="Gene3D" id="3.40.50.280">
    <property type="entry name" value="Cobalamin-binding domain"/>
    <property type="match status" value="1"/>
</dbReference>
<dbReference type="SFLD" id="SFLDG01123">
    <property type="entry name" value="methyltransferase_(Class_B)"/>
    <property type="match status" value="1"/>
</dbReference>
<evidence type="ECO:0000259" key="6">
    <source>
        <dbReference type="PROSITE" id="PS51918"/>
    </source>
</evidence>
<protein>
    <submittedName>
        <fullName evidence="7">Fe-S oxidoreductase</fullName>
    </submittedName>
</protein>
<dbReference type="SMART" id="SM00729">
    <property type="entry name" value="Elp3"/>
    <property type="match status" value="1"/>
</dbReference>
<evidence type="ECO:0000256" key="4">
    <source>
        <dbReference type="ARBA" id="ARBA00023004"/>
    </source>
</evidence>
<dbReference type="eggNOG" id="COG1032">
    <property type="taxonomic scope" value="Bacteria"/>
</dbReference>
<dbReference type="GO" id="GO:0003824">
    <property type="term" value="F:catalytic activity"/>
    <property type="evidence" value="ECO:0007669"/>
    <property type="project" value="InterPro"/>
</dbReference>
<keyword evidence="5" id="KW-0411">Iron-sulfur</keyword>
<dbReference type="OrthoDB" id="9804952at2"/>
<dbReference type="RefSeq" id="WP_014809614.1">
    <property type="nucleotide sequence ID" value="NC_018025.1"/>
</dbReference>
<accession>I4C4H7</accession>
<dbReference type="PROSITE" id="PS51918">
    <property type="entry name" value="RADICAL_SAM"/>
    <property type="match status" value="1"/>
</dbReference>
<dbReference type="InterPro" id="IPR058240">
    <property type="entry name" value="rSAM_sf"/>
</dbReference>
<reference evidence="8" key="1">
    <citation type="submission" date="2012-06" db="EMBL/GenBank/DDBJ databases">
        <title>Complete sequence of chromosome of Desulfomonile tiedjei DSM 6799.</title>
        <authorList>
            <person name="Lucas S."/>
            <person name="Copeland A."/>
            <person name="Lapidus A."/>
            <person name="Glavina del Rio T."/>
            <person name="Dalin E."/>
            <person name="Tice H."/>
            <person name="Bruce D."/>
            <person name="Goodwin L."/>
            <person name="Pitluck S."/>
            <person name="Peters L."/>
            <person name="Ovchinnikova G."/>
            <person name="Zeytun A."/>
            <person name="Lu M."/>
            <person name="Kyrpides N."/>
            <person name="Mavromatis K."/>
            <person name="Ivanova N."/>
            <person name="Brettin T."/>
            <person name="Detter J.C."/>
            <person name="Han C."/>
            <person name="Larimer F."/>
            <person name="Land M."/>
            <person name="Hauser L."/>
            <person name="Markowitz V."/>
            <person name="Cheng J.-F."/>
            <person name="Hugenholtz P."/>
            <person name="Woyke T."/>
            <person name="Wu D."/>
            <person name="Spring S."/>
            <person name="Schroeder M."/>
            <person name="Brambilla E."/>
            <person name="Klenk H.-P."/>
            <person name="Eisen J.A."/>
        </authorList>
    </citation>
    <scope>NUCLEOTIDE SEQUENCE [LARGE SCALE GENOMIC DNA]</scope>
    <source>
        <strain evidence="8">ATCC 49306 / DSM 6799 / DCB-1</strain>
    </source>
</reference>
<keyword evidence="4" id="KW-0408">Iron</keyword>
<evidence type="ECO:0000256" key="2">
    <source>
        <dbReference type="ARBA" id="ARBA00022691"/>
    </source>
</evidence>
<comment type="cofactor">
    <cofactor evidence="1">
        <name>[4Fe-4S] cluster</name>
        <dbReference type="ChEBI" id="CHEBI:49883"/>
    </cofactor>
</comment>
<evidence type="ECO:0000313" key="7">
    <source>
        <dbReference type="EMBL" id="AFM24468.1"/>
    </source>
</evidence>
<dbReference type="Pfam" id="PF04055">
    <property type="entry name" value="Radical_SAM"/>
    <property type="match status" value="1"/>
</dbReference>
<feature type="domain" description="Radical SAM core" evidence="6">
    <location>
        <begin position="241"/>
        <end position="458"/>
    </location>
</feature>
<dbReference type="HOGENOM" id="CLU_495864_0_0_7"/>
<dbReference type="InterPro" id="IPR023404">
    <property type="entry name" value="rSAM_horseshoe"/>
</dbReference>
<dbReference type="STRING" id="706587.Desti_1758"/>
<dbReference type="KEGG" id="dti:Desti_1758"/>
<dbReference type="Gene3D" id="3.80.30.20">
    <property type="entry name" value="tm_1862 like domain"/>
    <property type="match status" value="1"/>
</dbReference>
<evidence type="ECO:0000256" key="1">
    <source>
        <dbReference type="ARBA" id="ARBA00001966"/>
    </source>
</evidence>
<dbReference type="GO" id="GO:0051539">
    <property type="term" value="F:4 iron, 4 sulfur cluster binding"/>
    <property type="evidence" value="ECO:0007669"/>
    <property type="project" value="UniProtKB-KW"/>
</dbReference>
<dbReference type="SFLD" id="SFLDG01082">
    <property type="entry name" value="B12-binding_domain_containing"/>
    <property type="match status" value="1"/>
</dbReference>
<dbReference type="InterPro" id="IPR034466">
    <property type="entry name" value="Methyltransferase_Class_B"/>
</dbReference>
<keyword evidence="2" id="KW-0949">S-adenosyl-L-methionine</keyword>
<dbReference type="InterPro" id="IPR051198">
    <property type="entry name" value="BchE-like"/>
</dbReference>
<gene>
    <name evidence="7" type="ordered locus">Desti_1758</name>
</gene>
<dbReference type="AlphaFoldDB" id="I4C4H7"/>
<evidence type="ECO:0000256" key="5">
    <source>
        <dbReference type="ARBA" id="ARBA00023014"/>
    </source>
</evidence>
<dbReference type="PANTHER" id="PTHR43409">
    <property type="entry name" value="ANAEROBIC MAGNESIUM-PROTOPORPHYRIN IX MONOMETHYL ESTER CYCLASE-RELATED"/>
    <property type="match status" value="1"/>
</dbReference>
<name>I4C4H7_DESTA</name>
<evidence type="ECO:0000256" key="3">
    <source>
        <dbReference type="ARBA" id="ARBA00022723"/>
    </source>
</evidence>
<keyword evidence="3" id="KW-0479">Metal-binding</keyword>
<dbReference type="Proteomes" id="UP000006055">
    <property type="component" value="Chromosome"/>
</dbReference>
<evidence type="ECO:0000313" key="8">
    <source>
        <dbReference type="Proteomes" id="UP000006055"/>
    </source>
</evidence>
<organism evidence="7 8">
    <name type="scientific">Desulfomonile tiedjei (strain ATCC 49306 / DSM 6799 / DCB-1)</name>
    <dbReference type="NCBI Taxonomy" id="706587"/>
    <lineage>
        <taxon>Bacteria</taxon>
        <taxon>Pseudomonadati</taxon>
        <taxon>Thermodesulfobacteriota</taxon>
        <taxon>Desulfomonilia</taxon>
        <taxon>Desulfomonilales</taxon>
        <taxon>Desulfomonilaceae</taxon>
        <taxon>Desulfomonile</taxon>
    </lineage>
</organism>
<dbReference type="GO" id="GO:0046872">
    <property type="term" value="F:metal ion binding"/>
    <property type="evidence" value="ECO:0007669"/>
    <property type="project" value="UniProtKB-KW"/>
</dbReference>
<sequence>MKEQFPDTALFSGSPSDPGVVLVHPPAISKRYLRTKFMPYGMSVIYAFLKHHSVPVIQTDFLMEYLFDSPDDIDYHNPDRTFSQESFFNSLKGAADHPGLRQFVEKYGPKIPSGAGIYGFSIVAYHQYWAALLLGRFIRETNPQALIVFGGPFITIRPSESFVPHGIADYWVKGNGELPLLMLHALFKGRRELDLASIPGLVHIDEGRIITNSKSDLPAEQEFPPEFEGLDLSQYRYEHPMTGKNTFFLPYRISKGCPSRCSFCTGRLVDRYDYKSEDKVIRELKHLTSTYGTNNVQFADASINGNPVQLSNICDRIAEELPDLRWYAYARVKGCSKDVLEKSKKAGCFSLFWGVESADPRTVDLLGKRFDVREMHDLLEHAIAIGIKNYVHLMYNTPHESQKTLSNLTGFIDRYVDLPLVVLLPQRFLLEPQSLLFEKSDHYGLTNIRKVSGPVFEREQYEYDELGGTDHDSIMERNARHREILGPHLELIRCRNLFDFSENRRLKRFGPRAMMQLHAISSRSPLFRRLYDSFVKWMETREKTIREQL</sequence>
<dbReference type="InterPro" id="IPR007197">
    <property type="entry name" value="rSAM"/>
</dbReference>
<proteinExistence type="predicted"/>
<dbReference type="EMBL" id="CP003360">
    <property type="protein sequence ID" value="AFM24468.1"/>
    <property type="molecule type" value="Genomic_DNA"/>
</dbReference>